<keyword evidence="3" id="KW-1185">Reference proteome</keyword>
<dbReference type="Gramene" id="PNT78000">
    <property type="protein sequence ID" value="PNT78000"/>
    <property type="gene ID" value="BRADI_1g71836v3"/>
</dbReference>
<dbReference type="Proteomes" id="UP000008810">
    <property type="component" value="Chromosome 1"/>
</dbReference>
<accession>A0A2K2DUP7</accession>
<dbReference type="EnsemblPlants" id="PNT78000">
    <property type="protein sequence ID" value="PNT78000"/>
    <property type="gene ID" value="BRADI_1g71836v3"/>
</dbReference>
<dbReference type="InParanoid" id="A0A2K2DUP7"/>
<protein>
    <submittedName>
        <fullName evidence="1 2">Uncharacterized protein</fullName>
    </submittedName>
</protein>
<reference evidence="1 2" key="1">
    <citation type="journal article" date="2010" name="Nature">
        <title>Genome sequencing and analysis of the model grass Brachypodium distachyon.</title>
        <authorList>
            <consortium name="International Brachypodium Initiative"/>
        </authorList>
    </citation>
    <scope>NUCLEOTIDE SEQUENCE [LARGE SCALE GENOMIC DNA]</scope>
    <source>
        <strain evidence="1 2">Bd21</strain>
    </source>
</reference>
<evidence type="ECO:0000313" key="2">
    <source>
        <dbReference type="EnsemblPlants" id="PNT78000"/>
    </source>
</evidence>
<dbReference type="EMBL" id="CM000880">
    <property type="protein sequence ID" value="PNT78000.1"/>
    <property type="molecule type" value="Genomic_DNA"/>
</dbReference>
<reference evidence="2" key="3">
    <citation type="submission" date="2018-08" db="UniProtKB">
        <authorList>
            <consortium name="EnsemblPlants"/>
        </authorList>
    </citation>
    <scope>IDENTIFICATION</scope>
    <source>
        <strain evidence="2">cv. Bd21</strain>
    </source>
</reference>
<evidence type="ECO:0000313" key="3">
    <source>
        <dbReference type="Proteomes" id="UP000008810"/>
    </source>
</evidence>
<gene>
    <name evidence="1" type="ORF">BRADI_1g71836v3</name>
</gene>
<proteinExistence type="predicted"/>
<reference evidence="1" key="2">
    <citation type="submission" date="2017-06" db="EMBL/GenBank/DDBJ databases">
        <title>WGS assembly of Brachypodium distachyon.</title>
        <authorList>
            <consortium name="The International Brachypodium Initiative"/>
            <person name="Lucas S."/>
            <person name="Harmon-Smith M."/>
            <person name="Lail K."/>
            <person name="Tice H."/>
            <person name="Grimwood J."/>
            <person name="Bruce D."/>
            <person name="Barry K."/>
            <person name="Shu S."/>
            <person name="Lindquist E."/>
            <person name="Wang M."/>
            <person name="Pitluck S."/>
            <person name="Vogel J.P."/>
            <person name="Garvin D.F."/>
            <person name="Mockler T.C."/>
            <person name="Schmutz J."/>
            <person name="Rokhsar D."/>
            <person name="Bevan M.W."/>
        </authorList>
    </citation>
    <scope>NUCLEOTIDE SEQUENCE</scope>
    <source>
        <strain evidence="1">Bd21</strain>
    </source>
</reference>
<dbReference type="AlphaFoldDB" id="A0A2K2DUP7"/>
<evidence type="ECO:0000313" key="1">
    <source>
        <dbReference type="EMBL" id="PNT78000.1"/>
    </source>
</evidence>
<sequence>MYVNIILHHHGLNRQNYIFCLHCTMCRRTIFF</sequence>
<name>A0A2K2DUP7_BRADI</name>
<organism evidence="1">
    <name type="scientific">Brachypodium distachyon</name>
    <name type="common">Purple false brome</name>
    <name type="synonym">Trachynia distachya</name>
    <dbReference type="NCBI Taxonomy" id="15368"/>
    <lineage>
        <taxon>Eukaryota</taxon>
        <taxon>Viridiplantae</taxon>
        <taxon>Streptophyta</taxon>
        <taxon>Embryophyta</taxon>
        <taxon>Tracheophyta</taxon>
        <taxon>Spermatophyta</taxon>
        <taxon>Magnoliopsida</taxon>
        <taxon>Liliopsida</taxon>
        <taxon>Poales</taxon>
        <taxon>Poaceae</taxon>
        <taxon>BOP clade</taxon>
        <taxon>Pooideae</taxon>
        <taxon>Stipodae</taxon>
        <taxon>Brachypodieae</taxon>
        <taxon>Brachypodium</taxon>
    </lineage>
</organism>